<evidence type="ECO:0000313" key="2">
    <source>
        <dbReference type="EMBL" id="KAF3328758.1"/>
    </source>
</evidence>
<name>A0A833QUR4_9POAL</name>
<feature type="compositionally biased region" description="Polar residues" evidence="1">
    <location>
        <begin position="260"/>
        <end position="278"/>
    </location>
</feature>
<keyword evidence="2" id="KW-0808">Transferase</keyword>
<dbReference type="GO" id="GO:0032259">
    <property type="term" value="P:methylation"/>
    <property type="evidence" value="ECO:0007669"/>
    <property type="project" value="UniProtKB-KW"/>
</dbReference>
<organism evidence="2 3">
    <name type="scientific">Carex littledalei</name>
    <dbReference type="NCBI Taxonomy" id="544730"/>
    <lineage>
        <taxon>Eukaryota</taxon>
        <taxon>Viridiplantae</taxon>
        <taxon>Streptophyta</taxon>
        <taxon>Embryophyta</taxon>
        <taxon>Tracheophyta</taxon>
        <taxon>Spermatophyta</taxon>
        <taxon>Magnoliopsida</taxon>
        <taxon>Liliopsida</taxon>
        <taxon>Poales</taxon>
        <taxon>Cyperaceae</taxon>
        <taxon>Cyperoideae</taxon>
        <taxon>Cariceae</taxon>
        <taxon>Carex</taxon>
        <taxon>Carex subgen. Euthyceras</taxon>
    </lineage>
</organism>
<dbReference type="Proteomes" id="UP000623129">
    <property type="component" value="Unassembled WGS sequence"/>
</dbReference>
<protein>
    <submittedName>
        <fullName evidence="2">Homocysteine S-methyltransferase 2-like protein</fullName>
    </submittedName>
</protein>
<evidence type="ECO:0000313" key="3">
    <source>
        <dbReference type="Proteomes" id="UP000623129"/>
    </source>
</evidence>
<keyword evidence="2" id="KW-0489">Methyltransferase</keyword>
<accession>A0A833QUR4</accession>
<dbReference type="EMBL" id="SWLB01000015">
    <property type="protein sequence ID" value="KAF3328758.1"/>
    <property type="molecule type" value="Genomic_DNA"/>
</dbReference>
<proteinExistence type="predicted"/>
<dbReference type="AlphaFoldDB" id="A0A833QUR4"/>
<sequence length="378" mass="42331">MRDFLIETGGCVVIDDGLATELEANGANLNDPLWSAKGLIGSHLIRKVSPSISLFSLFFFISIRTGKVNNFGCTVVPVLSKPEIVLYRFIFAILKKKKYMIGTSGLFRSSYDRNLELLADLMRANFSTAAYAIEDGFEGSRGQFEAEINAKPTGTVASAPDSDVLLPCALGGVLNSAKFVMAVKPYTKPHLPFLPLPDSLRWEKEREMKKVTRPMTACAEGVFFHFTEHPTLYHRYYKYIMEEVKWHLQLYETQPQRGLTNSRMANHDTGTGTGNVRESSSRDLKFGEQIAQLDLSVTWALGVKWSPSGSFMAYSVLTYKVQLLLRYMGKTEGLHCIIFGNSSSLFDSNGKRSSLLQYRKRRLAVPSRSPAMSSRKLD</sequence>
<reference evidence="2" key="1">
    <citation type="submission" date="2020-01" db="EMBL/GenBank/DDBJ databases">
        <title>Genome sequence of Kobresia littledalei, the first chromosome-level genome in the family Cyperaceae.</title>
        <authorList>
            <person name="Qu G."/>
        </authorList>
    </citation>
    <scope>NUCLEOTIDE SEQUENCE</scope>
    <source>
        <strain evidence="2">C.B.Clarke</strain>
        <tissue evidence="2">Leaf</tissue>
    </source>
</reference>
<evidence type="ECO:0000256" key="1">
    <source>
        <dbReference type="SAM" id="MobiDB-lite"/>
    </source>
</evidence>
<keyword evidence="3" id="KW-1185">Reference proteome</keyword>
<feature type="region of interest" description="Disordered" evidence="1">
    <location>
        <begin position="260"/>
        <end position="281"/>
    </location>
</feature>
<gene>
    <name evidence="2" type="ORF">FCM35_KLT05836</name>
</gene>
<dbReference type="GO" id="GO:0008168">
    <property type="term" value="F:methyltransferase activity"/>
    <property type="evidence" value="ECO:0007669"/>
    <property type="project" value="UniProtKB-KW"/>
</dbReference>
<comment type="caution">
    <text evidence="2">The sequence shown here is derived from an EMBL/GenBank/DDBJ whole genome shotgun (WGS) entry which is preliminary data.</text>
</comment>
<dbReference type="OrthoDB" id="261426at2759"/>